<feature type="transmembrane region" description="Helical" evidence="1">
    <location>
        <begin position="261"/>
        <end position="284"/>
    </location>
</feature>
<dbReference type="OrthoDB" id="2847781at2759"/>
<feature type="transmembrane region" description="Helical" evidence="1">
    <location>
        <begin position="48"/>
        <end position="69"/>
    </location>
</feature>
<dbReference type="Proteomes" id="UP000235786">
    <property type="component" value="Unassembled WGS sequence"/>
</dbReference>
<feature type="transmembrane region" description="Helical" evidence="1">
    <location>
        <begin position="170"/>
        <end position="190"/>
    </location>
</feature>
<reference evidence="2 3" key="1">
    <citation type="submission" date="2016-04" db="EMBL/GenBank/DDBJ databases">
        <title>A degradative enzymes factory behind the ericoid mycorrhizal symbiosis.</title>
        <authorList>
            <consortium name="DOE Joint Genome Institute"/>
            <person name="Martino E."/>
            <person name="Morin E."/>
            <person name="Grelet G."/>
            <person name="Kuo A."/>
            <person name="Kohler A."/>
            <person name="Daghino S."/>
            <person name="Barry K."/>
            <person name="Choi C."/>
            <person name="Cichocki N."/>
            <person name="Clum A."/>
            <person name="Copeland A."/>
            <person name="Hainaut M."/>
            <person name="Haridas S."/>
            <person name="Labutti K."/>
            <person name="Lindquist E."/>
            <person name="Lipzen A."/>
            <person name="Khouja H.-R."/>
            <person name="Murat C."/>
            <person name="Ohm R."/>
            <person name="Olson A."/>
            <person name="Spatafora J."/>
            <person name="Veneault-Fourrey C."/>
            <person name="Henrissat B."/>
            <person name="Grigoriev I."/>
            <person name="Martin F."/>
            <person name="Perotto S."/>
        </authorList>
    </citation>
    <scope>NUCLEOTIDE SEQUENCE [LARGE SCALE GENOMIC DNA]</scope>
    <source>
        <strain evidence="2 3">F</strain>
    </source>
</reference>
<gene>
    <name evidence="2" type="ORF">L207DRAFT_579660</name>
</gene>
<organism evidence="2 3">
    <name type="scientific">Hyaloscypha variabilis (strain UAMH 11265 / GT02V1 / F)</name>
    <name type="common">Meliniomyces variabilis</name>
    <dbReference type="NCBI Taxonomy" id="1149755"/>
    <lineage>
        <taxon>Eukaryota</taxon>
        <taxon>Fungi</taxon>
        <taxon>Dikarya</taxon>
        <taxon>Ascomycota</taxon>
        <taxon>Pezizomycotina</taxon>
        <taxon>Leotiomycetes</taxon>
        <taxon>Helotiales</taxon>
        <taxon>Hyaloscyphaceae</taxon>
        <taxon>Hyaloscypha</taxon>
        <taxon>Hyaloscypha variabilis</taxon>
    </lineage>
</organism>
<feature type="transmembrane region" description="Helical" evidence="1">
    <location>
        <begin position="211"/>
        <end position="241"/>
    </location>
</feature>
<keyword evidence="1" id="KW-0812">Transmembrane</keyword>
<feature type="transmembrane region" description="Helical" evidence="1">
    <location>
        <begin position="119"/>
        <end position="139"/>
    </location>
</feature>
<evidence type="ECO:0000313" key="3">
    <source>
        <dbReference type="Proteomes" id="UP000235786"/>
    </source>
</evidence>
<proteinExistence type="predicted"/>
<evidence type="ECO:0000256" key="1">
    <source>
        <dbReference type="SAM" id="Phobius"/>
    </source>
</evidence>
<keyword evidence="3" id="KW-1185">Reference proteome</keyword>
<sequence>MATSFSSQNQSSFQVSWQTAYWTLIPLAVNTMAQPSGRVLGLPPKYHTYLRCSPIICAVDTLSILIHLISYLKSYSIKEAIPLFIRERFGDDEEDVEGIQAIEKAIKLMAMDGIFWTKTWGAMFLVSFLVVEVLVILSWKYSSHTPLPETQDTHRTLRIRANMERSDEQLMALSANLYFFILVSAIIDIYNGFEFSSMLERDPIILSAPVTFIQTLWGILVLWGFLIFVPSIIYFVLLVVWPKPPFVEEYMANNTFTYGKYGPAARIAIRISGLACLGIMGLSITQWKAALLK</sequence>
<accession>A0A2J6S1T6</accession>
<dbReference type="AlphaFoldDB" id="A0A2J6S1T6"/>
<name>A0A2J6S1T6_HYAVF</name>
<keyword evidence="1" id="KW-1133">Transmembrane helix</keyword>
<protein>
    <submittedName>
        <fullName evidence="2">Uncharacterized protein</fullName>
    </submittedName>
</protein>
<keyword evidence="1" id="KW-0472">Membrane</keyword>
<dbReference type="EMBL" id="KZ613941">
    <property type="protein sequence ID" value="PMD44731.1"/>
    <property type="molecule type" value="Genomic_DNA"/>
</dbReference>
<evidence type="ECO:0000313" key="2">
    <source>
        <dbReference type="EMBL" id="PMD44731.1"/>
    </source>
</evidence>